<accession>A0ACB8BF31</accession>
<keyword evidence="2" id="KW-1185">Reference proteome</keyword>
<evidence type="ECO:0000313" key="2">
    <source>
        <dbReference type="Proteomes" id="UP000790709"/>
    </source>
</evidence>
<gene>
    <name evidence="1" type="ORF">BV22DRAFT_1047706</name>
</gene>
<name>A0ACB8BF31_9AGAM</name>
<evidence type="ECO:0000313" key="1">
    <source>
        <dbReference type="EMBL" id="KAH7924114.1"/>
    </source>
</evidence>
<comment type="caution">
    <text evidence="1">The sequence shown here is derived from an EMBL/GenBank/DDBJ whole genome shotgun (WGS) entry which is preliminary data.</text>
</comment>
<protein>
    <submittedName>
        <fullName evidence="1">Uncharacterized protein</fullName>
    </submittedName>
</protein>
<sequence length="140" mass="15932">MSSQSTIRLPHRSELDPSWQGSQVIDLSNPPPDDESTIRFPVVEGVTGRVMRLPGYSFYTLEFLKSDDTRVRDAPQLQVFDVKGSNPVLISTSRGHTNTTQFYYISPERTYAVRYDGIHKKHYPFPVLSPLARLVLNVVH</sequence>
<organism evidence="1 2">
    <name type="scientific">Leucogyrophana mollusca</name>
    <dbReference type="NCBI Taxonomy" id="85980"/>
    <lineage>
        <taxon>Eukaryota</taxon>
        <taxon>Fungi</taxon>
        <taxon>Dikarya</taxon>
        <taxon>Basidiomycota</taxon>
        <taxon>Agaricomycotina</taxon>
        <taxon>Agaricomycetes</taxon>
        <taxon>Agaricomycetidae</taxon>
        <taxon>Boletales</taxon>
        <taxon>Boletales incertae sedis</taxon>
        <taxon>Leucogyrophana</taxon>
    </lineage>
</organism>
<reference evidence="1" key="1">
    <citation type="journal article" date="2021" name="New Phytol.">
        <title>Evolutionary innovations through gain and loss of genes in the ectomycorrhizal Boletales.</title>
        <authorList>
            <person name="Wu G."/>
            <person name="Miyauchi S."/>
            <person name="Morin E."/>
            <person name="Kuo A."/>
            <person name="Drula E."/>
            <person name="Varga T."/>
            <person name="Kohler A."/>
            <person name="Feng B."/>
            <person name="Cao Y."/>
            <person name="Lipzen A."/>
            <person name="Daum C."/>
            <person name="Hundley H."/>
            <person name="Pangilinan J."/>
            <person name="Johnson J."/>
            <person name="Barry K."/>
            <person name="LaButti K."/>
            <person name="Ng V."/>
            <person name="Ahrendt S."/>
            <person name="Min B."/>
            <person name="Choi I.G."/>
            <person name="Park H."/>
            <person name="Plett J.M."/>
            <person name="Magnuson J."/>
            <person name="Spatafora J.W."/>
            <person name="Nagy L.G."/>
            <person name="Henrissat B."/>
            <person name="Grigoriev I.V."/>
            <person name="Yang Z.L."/>
            <person name="Xu J."/>
            <person name="Martin F.M."/>
        </authorList>
    </citation>
    <scope>NUCLEOTIDE SEQUENCE</scope>
    <source>
        <strain evidence="1">KUC20120723A-06</strain>
    </source>
</reference>
<proteinExistence type="predicted"/>
<dbReference type="Proteomes" id="UP000790709">
    <property type="component" value="Unassembled WGS sequence"/>
</dbReference>
<dbReference type="EMBL" id="MU266433">
    <property type="protein sequence ID" value="KAH7924114.1"/>
    <property type="molecule type" value="Genomic_DNA"/>
</dbReference>